<dbReference type="EMBL" id="JACCBA010000001">
    <property type="protein sequence ID" value="NYD45056.1"/>
    <property type="molecule type" value="Genomic_DNA"/>
</dbReference>
<dbReference type="RefSeq" id="WP_179842553.1">
    <property type="nucleotide sequence ID" value="NZ_JACCBA010000001.1"/>
</dbReference>
<proteinExistence type="predicted"/>
<protein>
    <submittedName>
        <fullName evidence="1">Uncharacterized protein</fullName>
    </submittedName>
</protein>
<name>A0A7Y9EC65_9ACTN</name>
<reference evidence="1 2" key="1">
    <citation type="submission" date="2020-07" db="EMBL/GenBank/DDBJ databases">
        <title>Sequencing the genomes of 1000 actinobacteria strains.</title>
        <authorList>
            <person name="Klenk H.-P."/>
        </authorList>
    </citation>
    <scope>NUCLEOTIDE SEQUENCE [LARGE SCALE GENOMIC DNA]</scope>
    <source>
        <strain evidence="1 2">DSM 40398</strain>
    </source>
</reference>
<sequence>MSGTGTGVADPALLEDRLRRHHRRCLPALSRLRLVARSGLGTGVDVRAATAEVMAELRAAEAILLDTLSGSVRREALAHFLACRVNRLTIVAEHAAATASAGDLPALRRLLYQFHALAEAMWKVQLGLRTTDLGPSGVRTFLPTPPRSGSRRWV</sequence>
<comment type="caution">
    <text evidence="1">The sequence shown here is derived from an EMBL/GenBank/DDBJ whole genome shotgun (WGS) entry which is preliminary data.</text>
</comment>
<organism evidence="1 2">
    <name type="scientific">Actinomadura luteofluorescens</name>
    <dbReference type="NCBI Taxonomy" id="46163"/>
    <lineage>
        <taxon>Bacteria</taxon>
        <taxon>Bacillati</taxon>
        <taxon>Actinomycetota</taxon>
        <taxon>Actinomycetes</taxon>
        <taxon>Streptosporangiales</taxon>
        <taxon>Thermomonosporaceae</taxon>
        <taxon>Actinomadura</taxon>
    </lineage>
</organism>
<dbReference type="AlphaFoldDB" id="A0A7Y9EC65"/>
<dbReference type="Proteomes" id="UP000529783">
    <property type="component" value="Unassembled WGS sequence"/>
</dbReference>
<gene>
    <name evidence="1" type="ORF">BJY14_001039</name>
</gene>
<evidence type="ECO:0000313" key="1">
    <source>
        <dbReference type="EMBL" id="NYD45056.1"/>
    </source>
</evidence>
<evidence type="ECO:0000313" key="2">
    <source>
        <dbReference type="Proteomes" id="UP000529783"/>
    </source>
</evidence>
<keyword evidence="2" id="KW-1185">Reference proteome</keyword>
<accession>A0A7Y9EC65</accession>